<dbReference type="Proteomes" id="UP001605036">
    <property type="component" value="Unassembled WGS sequence"/>
</dbReference>
<sequence>MDAFRKASQDPERFRFGQNLDKIQERLTKYVKSIPGHLLEEYELWLKSSQFESWTSERETFGLPYRLQTEEDVRQVYRNRAKAWDEWFRRPPQLRNPSSLSWRYKNCEPISNNMFIRIQHLQQLTKMDRTTRIGHGVSGNIFLVGFLDHSLNKTLGSHEVVFYVAKRMKDLPGISGYDEALKEMSTFPISHPAVVAPVAGLLDRVTPTLVFPWWNGG</sequence>
<keyword evidence="3" id="KW-1185">Reference proteome</keyword>
<evidence type="ECO:0000313" key="3">
    <source>
        <dbReference type="Proteomes" id="UP001605036"/>
    </source>
</evidence>
<comment type="caution">
    <text evidence="2">The sequence shown here is derived from an EMBL/GenBank/DDBJ whole genome shotgun (WGS) entry which is preliminary data.</text>
</comment>
<dbReference type="AlphaFoldDB" id="A0ABD1XEW6"/>
<accession>A0ABD1XEW6</accession>
<dbReference type="InterPro" id="IPR017441">
    <property type="entry name" value="Protein_kinase_ATP_BS"/>
</dbReference>
<proteinExistence type="predicted"/>
<evidence type="ECO:0000313" key="2">
    <source>
        <dbReference type="EMBL" id="KAL2607490.1"/>
    </source>
</evidence>
<feature type="binding site" evidence="1">
    <location>
        <position position="166"/>
    </location>
    <ligand>
        <name>ATP</name>
        <dbReference type="ChEBI" id="CHEBI:30616"/>
    </ligand>
</feature>
<name>A0ABD1XEW6_9MARC</name>
<keyword evidence="1" id="KW-0067">ATP-binding</keyword>
<dbReference type="PROSITE" id="PS00107">
    <property type="entry name" value="PROTEIN_KINASE_ATP"/>
    <property type="match status" value="1"/>
</dbReference>
<keyword evidence="1" id="KW-0547">Nucleotide-binding</keyword>
<protein>
    <submittedName>
        <fullName evidence="2">Uncharacterized protein</fullName>
    </submittedName>
</protein>
<dbReference type="GO" id="GO:0005524">
    <property type="term" value="F:ATP binding"/>
    <property type="evidence" value="ECO:0007669"/>
    <property type="project" value="UniProtKB-UniRule"/>
</dbReference>
<reference evidence="2 3" key="1">
    <citation type="submission" date="2024-09" db="EMBL/GenBank/DDBJ databases">
        <title>Chromosome-scale assembly of Riccia fluitans.</title>
        <authorList>
            <person name="Paukszto L."/>
            <person name="Sawicki J."/>
            <person name="Karawczyk K."/>
            <person name="Piernik-Szablinska J."/>
            <person name="Szczecinska M."/>
            <person name="Mazdziarz M."/>
        </authorList>
    </citation>
    <scope>NUCLEOTIDE SEQUENCE [LARGE SCALE GENOMIC DNA]</scope>
    <source>
        <strain evidence="2">Rf_01</strain>
        <tissue evidence="2">Aerial parts of the thallus</tissue>
    </source>
</reference>
<dbReference type="EMBL" id="JBHFFA010000008">
    <property type="protein sequence ID" value="KAL2607490.1"/>
    <property type="molecule type" value="Genomic_DNA"/>
</dbReference>
<organism evidence="2 3">
    <name type="scientific">Riccia fluitans</name>
    <dbReference type="NCBI Taxonomy" id="41844"/>
    <lineage>
        <taxon>Eukaryota</taxon>
        <taxon>Viridiplantae</taxon>
        <taxon>Streptophyta</taxon>
        <taxon>Embryophyta</taxon>
        <taxon>Marchantiophyta</taxon>
        <taxon>Marchantiopsida</taxon>
        <taxon>Marchantiidae</taxon>
        <taxon>Marchantiales</taxon>
        <taxon>Ricciaceae</taxon>
        <taxon>Riccia</taxon>
    </lineage>
</organism>
<evidence type="ECO:0000256" key="1">
    <source>
        <dbReference type="PROSITE-ProRule" id="PRU10141"/>
    </source>
</evidence>
<gene>
    <name evidence="2" type="ORF">R1flu_026063</name>
</gene>